<dbReference type="Gene3D" id="2.20.100.10">
    <property type="entry name" value="Thrombospondin type-1 (TSP1) repeat"/>
    <property type="match status" value="1"/>
</dbReference>
<dbReference type="Pfam" id="PF19030">
    <property type="entry name" value="TSP1_ADAMTS"/>
    <property type="match status" value="1"/>
</dbReference>
<dbReference type="Proteomes" id="UP000678499">
    <property type="component" value="Unassembled WGS sequence"/>
</dbReference>
<proteinExistence type="predicted"/>
<dbReference type="OrthoDB" id="412680at2759"/>
<evidence type="ECO:0000313" key="2">
    <source>
        <dbReference type="Proteomes" id="UP000678499"/>
    </source>
</evidence>
<name>A0A7R9BXD4_9CRUS</name>
<sequence>MASVRLENLLKYLWRRSTGISFIDELPDWSYLIPVEMELCHQHVTEDEEPVSEETCVLMDCPSPSGFSVGVWSETCTGDPCDVQTREVTCTRKSPPCDEQEKPLESRTCGEIQCGSWEIDEWSREACEDWSVDEWSDCDQLCGPGLEHRTVSCPVKPCNPSSRPKAIRPCFGYEC</sequence>
<evidence type="ECO:0000313" key="1">
    <source>
        <dbReference type="EMBL" id="CAD7282966.1"/>
    </source>
</evidence>
<dbReference type="PROSITE" id="PS50092">
    <property type="entry name" value="TSP1"/>
    <property type="match status" value="1"/>
</dbReference>
<organism evidence="1">
    <name type="scientific">Notodromas monacha</name>
    <dbReference type="NCBI Taxonomy" id="399045"/>
    <lineage>
        <taxon>Eukaryota</taxon>
        <taxon>Metazoa</taxon>
        <taxon>Ecdysozoa</taxon>
        <taxon>Arthropoda</taxon>
        <taxon>Crustacea</taxon>
        <taxon>Oligostraca</taxon>
        <taxon>Ostracoda</taxon>
        <taxon>Podocopa</taxon>
        <taxon>Podocopida</taxon>
        <taxon>Cypridocopina</taxon>
        <taxon>Cypridoidea</taxon>
        <taxon>Cyprididae</taxon>
        <taxon>Notodromas</taxon>
    </lineage>
</organism>
<dbReference type="EMBL" id="OA886646">
    <property type="protein sequence ID" value="CAD7282966.1"/>
    <property type="molecule type" value="Genomic_DNA"/>
</dbReference>
<reference evidence="1" key="1">
    <citation type="submission" date="2020-11" db="EMBL/GenBank/DDBJ databases">
        <authorList>
            <person name="Tran Van P."/>
        </authorList>
    </citation>
    <scope>NUCLEOTIDE SEQUENCE</scope>
</reference>
<dbReference type="InterPro" id="IPR000884">
    <property type="entry name" value="TSP1_rpt"/>
</dbReference>
<dbReference type="SUPFAM" id="SSF82895">
    <property type="entry name" value="TSP-1 type 1 repeat"/>
    <property type="match status" value="1"/>
</dbReference>
<gene>
    <name evidence="1" type="ORF">NMOB1V02_LOCUS10584</name>
</gene>
<accession>A0A7R9BXD4</accession>
<protein>
    <submittedName>
        <fullName evidence="1">Uncharacterized protein</fullName>
    </submittedName>
</protein>
<dbReference type="InterPro" id="IPR036383">
    <property type="entry name" value="TSP1_rpt_sf"/>
</dbReference>
<keyword evidence="2" id="KW-1185">Reference proteome</keyword>
<dbReference type="AlphaFoldDB" id="A0A7R9BXD4"/>
<dbReference type="EMBL" id="CAJPEX010004609">
    <property type="protein sequence ID" value="CAG0923118.1"/>
    <property type="molecule type" value="Genomic_DNA"/>
</dbReference>